<keyword evidence="1" id="KW-0812">Transmembrane</keyword>
<feature type="transmembrane region" description="Helical" evidence="1">
    <location>
        <begin position="7"/>
        <end position="27"/>
    </location>
</feature>
<dbReference type="AlphaFoldDB" id="A0A8A9WN36"/>
<feature type="transmembrane region" description="Helical" evidence="1">
    <location>
        <begin position="61"/>
        <end position="79"/>
    </location>
</feature>
<accession>A0A8A9WN36</accession>
<name>A0A8A9WN36_9NEOP</name>
<dbReference type="EMBL" id="MW751816">
    <property type="protein sequence ID" value="QTT60733.1"/>
    <property type="molecule type" value="Genomic_DNA"/>
</dbReference>
<organism evidence="2">
    <name type="scientific">Taeniothrips tigris</name>
    <dbReference type="NCBI Taxonomy" id="2824824"/>
    <lineage>
        <taxon>Eukaryota</taxon>
        <taxon>Metazoa</taxon>
        <taxon>Ecdysozoa</taxon>
        <taxon>Arthropoda</taxon>
        <taxon>Hexapoda</taxon>
        <taxon>Insecta</taxon>
        <taxon>Pterygota</taxon>
        <taxon>Neoptera</taxon>
        <taxon>Paraneoptera</taxon>
        <taxon>Thysanoptera</taxon>
        <taxon>Terebrantia</taxon>
        <taxon>Thripoidea</taxon>
        <taxon>Thripidae</taxon>
        <taxon>Taeniothrips</taxon>
    </lineage>
</organism>
<proteinExistence type="predicted"/>
<gene>
    <name evidence="2" type="primary">nad4L</name>
</gene>
<feature type="transmembrane region" description="Helical" evidence="1">
    <location>
        <begin position="33"/>
        <end position="54"/>
    </location>
</feature>
<dbReference type="Gene3D" id="1.10.287.3510">
    <property type="match status" value="1"/>
</dbReference>
<keyword evidence="1" id="KW-1133">Transmembrane helix</keyword>
<reference evidence="2" key="1">
    <citation type="submission" date="2021-03" db="EMBL/GenBank/DDBJ databases">
        <title>Mitogenome of Taeniothrips tigris.</title>
        <authorList>
            <person name="Kumar V."/>
            <person name="Tyagi K."/>
            <person name="Pakrashi A."/>
            <person name="Chandra K."/>
        </authorList>
    </citation>
    <scope>NUCLEOTIDE SEQUENCE</scope>
</reference>
<protein>
    <submittedName>
        <fullName evidence="2">NADH dehydrogenase subunit 4L</fullName>
    </submittedName>
</protein>
<geneLocation type="mitochondrion" evidence="2"/>
<evidence type="ECO:0000256" key="1">
    <source>
        <dbReference type="SAM" id="Phobius"/>
    </source>
</evidence>
<keyword evidence="1" id="KW-0472">Membrane</keyword>
<keyword evidence="2" id="KW-0496">Mitochondrion</keyword>
<evidence type="ECO:0000313" key="2">
    <source>
        <dbReference type="EMBL" id="QTT60733.1"/>
    </source>
</evidence>
<sequence length="98" mass="11826">MMSEHNIYDYIFMFFIFYFLFFMYNFYSFFNCLLILESISLLTIIVILSFTLMWFSLKFSLFYFIFVVCESSLGLSILVKSVKFFGVNSFRGMNILLF</sequence>